<accession>A0ABW8KC58</accession>
<dbReference type="InterPro" id="IPR029045">
    <property type="entry name" value="ClpP/crotonase-like_dom_sf"/>
</dbReference>
<dbReference type="PANTHER" id="PTHR32060:SF22">
    <property type="entry name" value="CARBOXYL-TERMINAL-PROCESSING PEPTIDASE 3, CHLOROPLASTIC"/>
    <property type="match status" value="1"/>
</dbReference>
<keyword evidence="5" id="KW-1185">Reference proteome</keyword>
<reference evidence="4 5" key="1">
    <citation type="submission" date="2020-10" db="EMBL/GenBank/DDBJ databases">
        <title>Phylogeny of dyella-like bacteria.</title>
        <authorList>
            <person name="Fu J."/>
        </authorList>
    </citation>
    <scope>NUCLEOTIDE SEQUENCE [LARGE SCALE GENOMIC DNA]</scope>
    <source>
        <strain evidence="4 5">BB4</strain>
    </source>
</reference>
<feature type="chain" id="PRO_5046481390" evidence="2">
    <location>
        <begin position="19"/>
        <end position="491"/>
    </location>
</feature>
<feature type="domain" description="Tail specific protease" evidence="3">
    <location>
        <begin position="368"/>
        <end position="461"/>
    </location>
</feature>
<gene>
    <name evidence="4" type="ORF">ISS97_19425</name>
</gene>
<sequence length="491" mass="52428">MRISLLLALILFSGTTIAAEPFDRGAWQQDYVQLKTELTDRYSNLAWKASGAGGVDLPALDRKTTAALASASDDAEAADAIRAFITGFHDGHLSELPLLAAASAQAIEPEKPTLSPDASAGGCASLGYASTAPVAFSLPLEGLPSFQLVSDGLGSTFRTGLVVRSGVRLGVIRIQAFRARAFPASCLHAWADLRRAGRAITPETIMEAARMRWFQDMTAAVTELRQAGATALVIDIGNNSGGDDSGDWTARLFTDHAVRSARLLMVDAPLAAGYFDSEVSDIDAALPSIRPPAAKAALAEARSFFVDQKNSIGQHRCDLSWSWRERRPWSPLNCNRLLTAGYAGGYSAGLQRGAYGSDKTAGTLASSSIVDAYYGTWSGPTYVLADRRSYSSAEMFAAVMQDNHIAKLVGDRTGGDGCGFMTDGVPIVLRHSRLRFRVPNCMRLRADGSNEEAGIAPDLPVLPTEGESDRARGERALRLIAEDVSSKPIQK</sequence>
<keyword evidence="2" id="KW-0732">Signal</keyword>
<dbReference type="Gene3D" id="3.90.226.10">
    <property type="entry name" value="2-enoyl-CoA Hydratase, Chain A, domain 1"/>
    <property type="match status" value="1"/>
</dbReference>
<feature type="region of interest" description="Disordered" evidence="1">
    <location>
        <begin position="453"/>
        <end position="472"/>
    </location>
</feature>
<dbReference type="RefSeq" id="WP_379984520.1">
    <property type="nucleotide sequence ID" value="NZ_JADIKD010000012.1"/>
</dbReference>
<dbReference type="Pfam" id="PF03572">
    <property type="entry name" value="Peptidase_S41"/>
    <property type="match status" value="1"/>
</dbReference>
<evidence type="ECO:0000256" key="1">
    <source>
        <dbReference type="SAM" id="MobiDB-lite"/>
    </source>
</evidence>
<dbReference type="InterPro" id="IPR005151">
    <property type="entry name" value="Tail-specific_protease"/>
</dbReference>
<dbReference type="PANTHER" id="PTHR32060">
    <property type="entry name" value="TAIL-SPECIFIC PROTEASE"/>
    <property type="match status" value="1"/>
</dbReference>
<evidence type="ECO:0000313" key="5">
    <source>
        <dbReference type="Proteomes" id="UP001620408"/>
    </source>
</evidence>
<feature type="signal peptide" evidence="2">
    <location>
        <begin position="1"/>
        <end position="18"/>
    </location>
</feature>
<organism evidence="4 5">
    <name type="scientific">Dyella koreensis</name>
    <dbReference type="NCBI Taxonomy" id="311235"/>
    <lineage>
        <taxon>Bacteria</taxon>
        <taxon>Pseudomonadati</taxon>
        <taxon>Pseudomonadota</taxon>
        <taxon>Gammaproteobacteria</taxon>
        <taxon>Lysobacterales</taxon>
        <taxon>Rhodanobacteraceae</taxon>
        <taxon>Dyella</taxon>
    </lineage>
</organism>
<dbReference type="Proteomes" id="UP001620408">
    <property type="component" value="Unassembled WGS sequence"/>
</dbReference>
<evidence type="ECO:0000256" key="2">
    <source>
        <dbReference type="SAM" id="SignalP"/>
    </source>
</evidence>
<proteinExistence type="predicted"/>
<dbReference type="SUPFAM" id="SSF52096">
    <property type="entry name" value="ClpP/crotonase"/>
    <property type="match status" value="1"/>
</dbReference>
<protein>
    <submittedName>
        <fullName evidence="4">S41 family peptidase</fullName>
    </submittedName>
</protein>
<name>A0ABW8KC58_9GAMM</name>
<comment type="caution">
    <text evidence="4">The sequence shown here is derived from an EMBL/GenBank/DDBJ whole genome shotgun (WGS) entry which is preliminary data.</text>
</comment>
<dbReference type="EMBL" id="JADIKD010000012">
    <property type="protein sequence ID" value="MFK2919442.1"/>
    <property type="molecule type" value="Genomic_DNA"/>
</dbReference>
<evidence type="ECO:0000259" key="3">
    <source>
        <dbReference type="Pfam" id="PF03572"/>
    </source>
</evidence>
<evidence type="ECO:0000313" key="4">
    <source>
        <dbReference type="EMBL" id="MFK2919442.1"/>
    </source>
</evidence>